<dbReference type="Pfam" id="PF00621">
    <property type="entry name" value="RhoGEF"/>
    <property type="match status" value="1"/>
</dbReference>
<dbReference type="GO" id="GO:0005737">
    <property type="term" value="C:cytoplasm"/>
    <property type="evidence" value="ECO:0007669"/>
    <property type="project" value="TreeGrafter"/>
</dbReference>
<dbReference type="EMBL" id="MNPL01014769">
    <property type="protein sequence ID" value="OQR71365.1"/>
    <property type="molecule type" value="Genomic_DNA"/>
</dbReference>
<comment type="caution">
    <text evidence="3">The sequence shown here is derived from an EMBL/GenBank/DDBJ whole genome shotgun (WGS) entry which is preliminary data.</text>
</comment>
<dbReference type="InParanoid" id="A0A1V9XCT2"/>
<gene>
    <name evidence="3" type="ORF">BIW11_01509</name>
</gene>
<organism evidence="3 4">
    <name type="scientific">Tropilaelaps mercedesae</name>
    <dbReference type="NCBI Taxonomy" id="418985"/>
    <lineage>
        <taxon>Eukaryota</taxon>
        <taxon>Metazoa</taxon>
        <taxon>Ecdysozoa</taxon>
        <taxon>Arthropoda</taxon>
        <taxon>Chelicerata</taxon>
        <taxon>Arachnida</taxon>
        <taxon>Acari</taxon>
        <taxon>Parasitiformes</taxon>
        <taxon>Mesostigmata</taxon>
        <taxon>Gamasina</taxon>
        <taxon>Dermanyssoidea</taxon>
        <taxon>Laelapidae</taxon>
        <taxon>Tropilaelaps</taxon>
    </lineage>
</organism>
<evidence type="ECO:0000313" key="3">
    <source>
        <dbReference type="EMBL" id="OQR71365.1"/>
    </source>
</evidence>
<feature type="domain" description="DH" evidence="2">
    <location>
        <begin position="30"/>
        <end position="114"/>
    </location>
</feature>
<proteinExistence type="predicted"/>
<sequence length="114" mass="13216">MCQLRIDEPTGDHLKQLVEEQKEAEDNLRKRAAVLTELVETEKDYVRDLGLVVLGYMAAIRIGSIPLPDDLRNGKDRFVFGNIKPMYEWHRDVFLAELEKCQSKPEQLGSLFKR</sequence>
<evidence type="ECO:0000259" key="2">
    <source>
        <dbReference type="PROSITE" id="PS50010"/>
    </source>
</evidence>
<reference evidence="3 4" key="1">
    <citation type="journal article" date="2017" name="Gigascience">
        <title>Draft genome of the honey bee ectoparasitic mite, Tropilaelaps mercedesae, is shaped by the parasitic life history.</title>
        <authorList>
            <person name="Dong X."/>
            <person name="Armstrong S.D."/>
            <person name="Xia D."/>
            <person name="Makepeace B.L."/>
            <person name="Darby A.C."/>
            <person name="Kadowaki T."/>
        </authorList>
    </citation>
    <scope>NUCLEOTIDE SEQUENCE [LARGE SCALE GENOMIC DNA]</scope>
    <source>
        <strain evidence="3">Wuxi-XJTLU</strain>
    </source>
</reference>
<dbReference type="PANTHER" id="PTHR22826">
    <property type="entry name" value="RHO GUANINE EXCHANGE FACTOR-RELATED"/>
    <property type="match status" value="1"/>
</dbReference>
<keyword evidence="1" id="KW-0344">Guanine-nucleotide releasing factor</keyword>
<dbReference type="OrthoDB" id="10256089at2759"/>
<accession>A0A1V9XCT2</accession>
<dbReference type="AlphaFoldDB" id="A0A1V9XCT2"/>
<evidence type="ECO:0000256" key="1">
    <source>
        <dbReference type="ARBA" id="ARBA00022658"/>
    </source>
</evidence>
<dbReference type="PANTHER" id="PTHR22826:SF106">
    <property type="entry name" value="TRIO, ISOFORM A"/>
    <property type="match status" value="1"/>
</dbReference>
<dbReference type="GO" id="GO:0007411">
    <property type="term" value="P:axon guidance"/>
    <property type="evidence" value="ECO:0007669"/>
    <property type="project" value="TreeGrafter"/>
</dbReference>
<dbReference type="PROSITE" id="PS50010">
    <property type="entry name" value="DH_2"/>
    <property type="match status" value="1"/>
</dbReference>
<evidence type="ECO:0000313" key="4">
    <source>
        <dbReference type="Proteomes" id="UP000192247"/>
    </source>
</evidence>
<dbReference type="STRING" id="418985.A0A1V9XCT2"/>
<dbReference type="GO" id="GO:0019898">
    <property type="term" value="C:extrinsic component of membrane"/>
    <property type="evidence" value="ECO:0007669"/>
    <property type="project" value="TreeGrafter"/>
</dbReference>
<keyword evidence="4" id="KW-1185">Reference proteome</keyword>
<dbReference type="Proteomes" id="UP000192247">
    <property type="component" value="Unassembled WGS sequence"/>
</dbReference>
<name>A0A1V9XCT2_9ACAR</name>
<dbReference type="InterPro" id="IPR000219">
    <property type="entry name" value="DH_dom"/>
</dbReference>
<protein>
    <submittedName>
        <fullName evidence="3">Triple functional domain protein isoform 4</fullName>
    </submittedName>
</protein>
<dbReference type="InterPro" id="IPR051336">
    <property type="entry name" value="RhoGEF_Guanine_NuclExch_SF"/>
</dbReference>
<dbReference type="InterPro" id="IPR035899">
    <property type="entry name" value="DBL_dom_sf"/>
</dbReference>
<dbReference type="Gene3D" id="1.20.900.10">
    <property type="entry name" value="Dbl homology (DH) domain"/>
    <property type="match status" value="1"/>
</dbReference>
<dbReference type="SUPFAM" id="SSF48065">
    <property type="entry name" value="DBL homology domain (DH-domain)"/>
    <property type="match status" value="1"/>
</dbReference>
<dbReference type="GO" id="GO:0005085">
    <property type="term" value="F:guanyl-nucleotide exchange factor activity"/>
    <property type="evidence" value="ECO:0007669"/>
    <property type="project" value="UniProtKB-KW"/>
</dbReference>